<sequence length="507" mass="54391">MQTMSANKQLQMKGIRKAFSGIPALRNVDFILHSGEVHALLGANGAGKSTLMKILSGAYSQDEGTIVIDGQQVHISSPGDAKSLGIHCVYQEVDTALVAQLSVVENVMLDRISAKGSKAWLNWGKLEKEAEETLARLGARIPVRRKAGELTLAEKQLVLIARLLTEKAKYVIFDEPTAPLSLEEAERLFRVIAQLKSEGIGIVFISHRLPEVFQICDRVTVMRDGERIVTEAAAAMTMQDVVHAMLGRVFEEEYPKLEAAIGKPLLNVSGIHLGHQVKDVSFDVKSGEIVAIVGLVGAGKTELSRLLFGADKADGGTVSVNGQAVNLASPADAFKGGLVLVPEERRKQGILVEESVKNNLSLPILSALSKLGFLSGKRETNNAEAVIGRLGVKTSSPEQKVAHLSGGNQQKVSIGKWLPTGASVYLFDEPTKGVDIGAKSDIFKIIGTLATQGKAIVYLTCEFAEAIGIADRIMVMCDGKLVKQFGRGEATQEKLMLYASGGKDETV</sequence>
<dbReference type="InterPro" id="IPR027417">
    <property type="entry name" value="P-loop_NTPase"/>
</dbReference>
<dbReference type="InterPro" id="IPR003593">
    <property type="entry name" value="AAA+_ATPase"/>
</dbReference>
<dbReference type="PROSITE" id="PS50893">
    <property type="entry name" value="ABC_TRANSPORTER_2"/>
    <property type="match status" value="2"/>
</dbReference>
<evidence type="ECO:0000259" key="10">
    <source>
        <dbReference type="PROSITE" id="PS50893"/>
    </source>
</evidence>
<evidence type="ECO:0000256" key="7">
    <source>
        <dbReference type="ARBA" id="ARBA00022840"/>
    </source>
</evidence>
<evidence type="ECO:0000313" key="12">
    <source>
        <dbReference type="Proteomes" id="UP000183410"/>
    </source>
</evidence>
<comment type="subcellular location">
    <subcellularLocation>
        <location evidence="1">Cell membrane</location>
        <topology evidence="1">Peripheral membrane protein</topology>
    </subcellularLocation>
</comment>
<dbReference type="EMBL" id="FONN01000009">
    <property type="protein sequence ID" value="SFE91485.1"/>
    <property type="molecule type" value="Genomic_DNA"/>
</dbReference>
<keyword evidence="3" id="KW-1003">Cell membrane</keyword>
<evidence type="ECO:0000256" key="3">
    <source>
        <dbReference type="ARBA" id="ARBA00022475"/>
    </source>
</evidence>
<evidence type="ECO:0000256" key="2">
    <source>
        <dbReference type="ARBA" id="ARBA00022448"/>
    </source>
</evidence>
<feature type="domain" description="ABC transporter" evidence="10">
    <location>
        <begin position="261"/>
        <end position="503"/>
    </location>
</feature>
<evidence type="ECO:0000256" key="4">
    <source>
        <dbReference type="ARBA" id="ARBA00022597"/>
    </source>
</evidence>
<dbReference type="CDD" id="cd03216">
    <property type="entry name" value="ABC_Carb_Monos_I"/>
    <property type="match status" value="1"/>
</dbReference>
<dbReference type="SUPFAM" id="SSF52540">
    <property type="entry name" value="P-loop containing nucleoside triphosphate hydrolases"/>
    <property type="match status" value="2"/>
</dbReference>
<evidence type="ECO:0000256" key="6">
    <source>
        <dbReference type="ARBA" id="ARBA00022741"/>
    </source>
</evidence>
<reference evidence="12" key="1">
    <citation type="submission" date="2016-10" db="EMBL/GenBank/DDBJ databases">
        <authorList>
            <person name="Varghese N."/>
            <person name="Submissions S."/>
        </authorList>
    </citation>
    <scope>NUCLEOTIDE SEQUENCE [LARGE SCALE GENOMIC DNA]</scope>
    <source>
        <strain evidence="12">CGMCC 1.10223</strain>
    </source>
</reference>
<dbReference type="InterPro" id="IPR003439">
    <property type="entry name" value="ABC_transporter-like_ATP-bd"/>
</dbReference>
<dbReference type="PANTHER" id="PTHR43790:SF3">
    <property type="entry name" value="D-ALLOSE IMPORT ATP-BINDING PROTEIN ALSA-RELATED"/>
    <property type="match status" value="1"/>
</dbReference>
<dbReference type="AlphaFoldDB" id="A0A1I2EF39"/>
<dbReference type="GO" id="GO:0005524">
    <property type="term" value="F:ATP binding"/>
    <property type="evidence" value="ECO:0007669"/>
    <property type="project" value="UniProtKB-KW"/>
</dbReference>
<keyword evidence="9" id="KW-0472">Membrane</keyword>
<dbReference type="SMART" id="SM00382">
    <property type="entry name" value="AAA"/>
    <property type="match status" value="2"/>
</dbReference>
<dbReference type="PROSITE" id="PS00211">
    <property type="entry name" value="ABC_TRANSPORTER_1"/>
    <property type="match status" value="1"/>
</dbReference>
<keyword evidence="8" id="KW-1278">Translocase</keyword>
<proteinExistence type="predicted"/>
<evidence type="ECO:0000313" key="11">
    <source>
        <dbReference type="EMBL" id="SFE91485.1"/>
    </source>
</evidence>
<name>A0A1I2EF39_9BACL</name>
<organism evidence="11 12">
    <name type="scientific">Paenibacillus algorifonticola</name>
    <dbReference type="NCBI Taxonomy" id="684063"/>
    <lineage>
        <taxon>Bacteria</taxon>
        <taxon>Bacillati</taxon>
        <taxon>Bacillota</taxon>
        <taxon>Bacilli</taxon>
        <taxon>Bacillales</taxon>
        <taxon>Paenibacillaceae</taxon>
        <taxon>Paenibacillus</taxon>
    </lineage>
</organism>
<dbReference type="InterPro" id="IPR017871">
    <property type="entry name" value="ABC_transporter-like_CS"/>
</dbReference>
<evidence type="ECO:0000256" key="5">
    <source>
        <dbReference type="ARBA" id="ARBA00022737"/>
    </source>
</evidence>
<keyword evidence="12" id="KW-1185">Reference proteome</keyword>
<accession>A0A1I2EF39</accession>
<evidence type="ECO:0000256" key="1">
    <source>
        <dbReference type="ARBA" id="ARBA00004202"/>
    </source>
</evidence>
<dbReference type="Proteomes" id="UP000183410">
    <property type="component" value="Unassembled WGS sequence"/>
</dbReference>
<keyword evidence="2" id="KW-0813">Transport</keyword>
<dbReference type="CDD" id="cd03215">
    <property type="entry name" value="ABC_Carb_Monos_II"/>
    <property type="match status" value="1"/>
</dbReference>
<dbReference type="InterPro" id="IPR050107">
    <property type="entry name" value="ABC_carbohydrate_import_ATPase"/>
</dbReference>
<evidence type="ECO:0000256" key="8">
    <source>
        <dbReference type="ARBA" id="ARBA00022967"/>
    </source>
</evidence>
<protein>
    <submittedName>
        <fullName evidence="11">Simple sugar transport system ATP-binding protein</fullName>
    </submittedName>
</protein>
<keyword evidence="5" id="KW-0677">Repeat</keyword>
<evidence type="ECO:0000256" key="9">
    <source>
        <dbReference type="ARBA" id="ARBA00023136"/>
    </source>
</evidence>
<gene>
    <name evidence="11" type="ORF">SAMN04487969_10971</name>
</gene>
<dbReference type="PANTHER" id="PTHR43790">
    <property type="entry name" value="CARBOHYDRATE TRANSPORT ATP-BINDING PROTEIN MG119-RELATED"/>
    <property type="match status" value="1"/>
</dbReference>
<dbReference type="Pfam" id="PF00005">
    <property type="entry name" value="ABC_tran"/>
    <property type="match status" value="2"/>
</dbReference>
<keyword evidence="4 11" id="KW-0762">Sugar transport</keyword>
<dbReference type="GO" id="GO:0016887">
    <property type="term" value="F:ATP hydrolysis activity"/>
    <property type="evidence" value="ECO:0007669"/>
    <property type="project" value="InterPro"/>
</dbReference>
<dbReference type="Gene3D" id="3.40.50.300">
    <property type="entry name" value="P-loop containing nucleotide triphosphate hydrolases"/>
    <property type="match status" value="2"/>
</dbReference>
<dbReference type="GO" id="GO:0005886">
    <property type="term" value="C:plasma membrane"/>
    <property type="evidence" value="ECO:0007669"/>
    <property type="project" value="UniProtKB-SubCell"/>
</dbReference>
<dbReference type="FunFam" id="3.40.50.300:FF:000127">
    <property type="entry name" value="Ribose import ATP-binding protein RbsA"/>
    <property type="match status" value="1"/>
</dbReference>
<keyword evidence="7 11" id="KW-0067">ATP-binding</keyword>
<feature type="domain" description="ABC transporter" evidence="10">
    <location>
        <begin position="10"/>
        <end position="249"/>
    </location>
</feature>
<keyword evidence="6" id="KW-0547">Nucleotide-binding</keyword>